<gene>
    <name evidence="1" type="ORF">UU55_C0016G0014</name>
</gene>
<feature type="non-terminal residue" evidence="1">
    <location>
        <position position="1"/>
    </location>
</feature>
<dbReference type="AlphaFoldDB" id="A0A0G0YPI6"/>
<proteinExistence type="predicted"/>
<evidence type="ECO:0000313" key="1">
    <source>
        <dbReference type="EMBL" id="KKS02253.1"/>
    </source>
</evidence>
<accession>A0A0G0YPI6</accession>
<dbReference type="SUPFAM" id="SSF56112">
    <property type="entry name" value="Protein kinase-like (PK-like)"/>
    <property type="match status" value="1"/>
</dbReference>
<evidence type="ECO:0008006" key="3">
    <source>
        <dbReference type="Google" id="ProtNLM"/>
    </source>
</evidence>
<protein>
    <recommendedName>
        <fullName evidence="3">Aminoglycoside phosphotransferase domain-containing protein</fullName>
    </recommendedName>
</protein>
<dbReference type="EMBL" id="LCBB01000016">
    <property type="protein sequence ID" value="KKS02253.1"/>
    <property type="molecule type" value="Genomic_DNA"/>
</dbReference>
<organism evidence="1 2">
    <name type="scientific">candidate division WWE3 bacterium GW2011_GWC2_41_23</name>
    <dbReference type="NCBI Taxonomy" id="1619123"/>
    <lineage>
        <taxon>Bacteria</taxon>
        <taxon>Katanobacteria</taxon>
    </lineage>
</organism>
<name>A0A0G0YPI6_UNCKA</name>
<dbReference type="Proteomes" id="UP000033947">
    <property type="component" value="Unassembled WGS sequence"/>
</dbReference>
<dbReference type="InterPro" id="IPR011009">
    <property type="entry name" value="Kinase-like_dom_sf"/>
</dbReference>
<comment type="caution">
    <text evidence="1">The sequence shown here is derived from an EMBL/GenBank/DDBJ whole genome shotgun (WGS) entry which is preliminary data.</text>
</comment>
<sequence length="226" mass="26857">STVANPNDFHTFLDWANSKLWRKTHEVSKEKFKLICRDFYYDKTIQRIDKFLSSRSIVDQANIINEESVPPIKEILKKVNFDELCDADQSMFHGDFILDNIIKTKKGYTLLDWRQEFGGLLKSGDMYYDLAKLNHNLVVNHGIVNDNLFTIDIKERKITCDILRKENLVQCQKILFGFIKDNRLSERKVRILTALIWLNMSPLHHHPFDLFLYYFGKLNLWRELQK</sequence>
<evidence type="ECO:0000313" key="2">
    <source>
        <dbReference type="Proteomes" id="UP000033947"/>
    </source>
</evidence>
<reference evidence="1 2" key="1">
    <citation type="journal article" date="2015" name="Nature">
        <title>rRNA introns, odd ribosomes, and small enigmatic genomes across a large radiation of phyla.</title>
        <authorList>
            <person name="Brown C.T."/>
            <person name="Hug L.A."/>
            <person name="Thomas B.C."/>
            <person name="Sharon I."/>
            <person name="Castelle C.J."/>
            <person name="Singh A."/>
            <person name="Wilkins M.J."/>
            <person name="Williams K.H."/>
            <person name="Banfield J.F."/>
        </authorList>
    </citation>
    <scope>NUCLEOTIDE SEQUENCE [LARGE SCALE GENOMIC DNA]</scope>
</reference>